<proteinExistence type="predicted"/>
<evidence type="ECO:0000256" key="1">
    <source>
        <dbReference type="SAM" id="SignalP"/>
    </source>
</evidence>
<dbReference type="RefSeq" id="WP_150668570.1">
    <property type="nucleotide sequence ID" value="NZ_CABPSB010000005.1"/>
</dbReference>
<keyword evidence="3" id="KW-1185">Reference proteome</keyword>
<dbReference type="EMBL" id="CABPSB010000005">
    <property type="protein sequence ID" value="VVD95576.1"/>
    <property type="molecule type" value="Genomic_DNA"/>
</dbReference>
<protein>
    <recommendedName>
        <fullName evidence="4">Fimbrial protein</fullName>
    </recommendedName>
</protein>
<dbReference type="Proteomes" id="UP000406256">
    <property type="component" value="Unassembled WGS sequence"/>
</dbReference>
<evidence type="ECO:0008006" key="4">
    <source>
        <dbReference type="Google" id="ProtNLM"/>
    </source>
</evidence>
<name>A0A5E4U677_9BURK</name>
<keyword evidence="1" id="KW-0732">Signal</keyword>
<dbReference type="AlphaFoldDB" id="A0A5E4U677"/>
<dbReference type="Gene3D" id="2.60.40.3970">
    <property type="match status" value="1"/>
</dbReference>
<sequence length="259" mass="27791">MSEARGHAQRTWLAGHLRHSAMAAALLASTWLSMSAPATANVTISPIASAISGDRSQVSVIRITSQSPQTQYVEVTVKRIVDPATDGEHEVPVSLERGDGLVASPAKFVLAGGATRQVRVVSLGRPAVETAYRVYFRPVSATGAAQDTSNQTDFDSDVQVSFVWGALVRVAPQNPSPQLARSDDNRSLKNIGNVRAHVRAVGRCTSDDDDSCEWQEVGRSVYPGQTHALPDTLHNAQVRIRYLVDSQTGAQVMDLPLAP</sequence>
<dbReference type="SUPFAM" id="SSF49354">
    <property type="entry name" value="PapD-like"/>
    <property type="match status" value="1"/>
</dbReference>
<dbReference type="OrthoDB" id="6506633at2"/>
<reference evidence="2 3" key="1">
    <citation type="submission" date="2019-08" db="EMBL/GenBank/DDBJ databases">
        <authorList>
            <person name="Peeters C."/>
        </authorList>
    </citation>
    <scope>NUCLEOTIDE SEQUENCE [LARGE SCALE GENOMIC DNA]</scope>
    <source>
        <strain evidence="2 3">LMG 31108</strain>
    </source>
</reference>
<dbReference type="InterPro" id="IPR008962">
    <property type="entry name" value="PapD-like_sf"/>
</dbReference>
<accession>A0A5E4U677</accession>
<evidence type="ECO:0000313" key="3">
    <source>
        <dbReference type="Proteomes" id="UP000406256"/>
    </source>
</evidence>
<dbReference type="Gene3D" id="2.60.40.10">
    <property type="entry name" value="Immunoglobulins"/>
    <property type="match status" value="1"/>
</dbReference>
<organism evidence="2 3">
    <name type="scientific">Pandoraea anhela</name>
    <dbReference type="NCBI Taxonomy" id="2508295"/>
    <lineage>
        <taxon>Bacteria</taxon>
        <taxon>Pseudomonadati</taxon>
        <taxon>Pseudomonadota</taxon>
        <taxon>Betaproteobacteria</taxon>
        <taxon>Burkholderiales</taxon>
        <taxon>Burkholderiaceae</taxon>
        <taxon>Pandoraea</taxon>
    </lineage>
</organism>
<gene>
    <name evidence="2" type="ORF">PAN31108_01849</name>
</gene>
<feature type="signal peptide" evidence="1">
    <location>
        <begin position="1"/>
        <end position="40"/>
    </location>
</feature>
<evidence type="ECO:0000313" key="2">
    <source>
        <dbReference type="EMBL" id="VVD95576.1"/>
    </source>
</evidence>
<dbReference type="InterPro" id="IPR013783">
    <property type="entry name" value="Ig-like_fold"/>
</dbReference>
<feature type="chain" id="PRO_5022869014" description="Fimbrial protein" evidence="1">
    <location>
        <begin position="41"/>
        <end position="259"/>
    </location>
</feature>